<dbReference type="AlphaFoldDB" id="A0A0L8FNP3"/>
<accession>A0A0L8FNP3</accession>
<gene>
    <name evidence="1" type="ORF">OCBIM_22012946mg</name>
</gene>
<name>A0A0L8FNP3_OCTBM</name>
<evidence type="ECO:0000313" key="1">
    <source>
        <dbReference type="EMBL" id="KOF66287.1"/>
    </source>
</evidence>
<proteinExistence type="predicted"/>
<reference evidence="1" key="1">
    <citation type="submission" date="2015-07" db="EMBL/GenBank/DDBJ databases">
        <title>MeaNS - Measles Nucleotide Surveillance Program.</title>
        <authorList>
            <person name="Tran T."/>
            <person name="Druce J."/>
        </authorList>
    </citation>
    <scope>NUCLEOTIDE SEQUENCE</scope>
    <source>
        <strain evidence="1">UCB-OBI-ISO-001</strain>
        <tissue evidence="1">Gonad</tissue>
    </source>
</reference>
<organism evidence="1">
    <name type="scientific">Octopus bimaculoides</name>
    <name type="common">California two-spotted octopus</name>
    <dbReference type="NCBI Taxonomy" id="37653"/>
    <lineage>
        <taxon>Eukaryota</taxon>
        <taxon>Metazoa</taxon>
        <taxon>Spiralia</taxon>
        <taxon>Lophotrochozoa</taxon>
        <taxon>Mollusca</taxon>
        <taxon>Cephalopoda</taxon>
        <taxon>Coleoidea</taxon>
        <taxon>Octopodiformes</taxon>
        <taxon>Octopoda</taxon>
        <taxon>Incirrata</taxon>
        <taxon>Octopodidae</taxon>
        <taxon>Octopus</taxon>
    </lineage>
</organism>
<protein>
    <submittedName>
        <fullName evidence="1">Uncharacterized protein</fullName>
    </submittedName>
</protein>
<dbReference type="EMBL" id="KQ428307">
    <property type="protein sequence ID" value="KOF66287.1"/>
    <property type="molecule type" value="Genomic_DNA"/>
</dbReference>
<sequence length="72" mass="8295">MMSVYVDDCVCFFHRDNIRNSLKNKYIVLVVTKIVDSGCTLKKKDDDQLLISPANSVERIDEVPTPSLFPYR</sequence>